<dbReference type="KEGG" id="hni:W911_05215"/>
<gene>
    <name evidence="3" type="ORF">W911_05215</name>
</gene>
<dbReference type="Gene3D" id="3.30.1380.10">
    <property type="match status" value="1"/>
</dbReference>
<dbReference type="HOGENOM" id="CLU_1364664_0_0_5"/>
<name>V5SAU4_9HYPH</name>
<protein>
    <submittedName>
        <fullName evidence="3">Peptidase M15</fullName>
    </submittedName>
</protein>
<dbReference type="PATRIC" id="fig|1029756.8.peg.1099"/>
<feature type="domain" description="Peptidase M15A C-terminal" evidence="2">
    <location>
        <begin position="105"/>
        <end position="185"/>
    </location>
</feature>
<accession>V5SAU4</accession>
<sequence length="200" mass="21088">MGAAVCLAAPAEARHDNGPVSSQYEQNSPRYKSKAAQRNTKQARRGVQSRRAAQTRRAGSGKQARGRAAQTRTQAKRSAGMNKVASRAVTAGRSSGGGASRSCLTPAARGLLGRIEAQFGAVQVISTCRPGAKIRNTGRPSRHASGNAVDFNAGGRKAAIIAWLRANHHSGGTMTYARMNHIHVDIGPRFVSLNHGGRRG</sequence>
<feature type="compositionally biased region" description="Low complexity" evidence="1">
    <location>
        <begin position="61"/>
        <end position="77"/>
    </location>
</feature>
<evidence type="ECO:0000313" key="3">
    <source>
        <dbReference type="EMBL" id="AHB47916.1"/>
    </source>
</evidence>
<dbReference type="AlphaFoldDB" id="V5SAU4"/>
<dbReference type="InterPro" id="IPR013230">
    <property type="entry name" value="Peptidase_M15A_C"/>
</dbReference>
<keyword evidence="4" id="KW-1185">Reference proteome</keyword>
<dbReference type="Proteomes" id="UP000018542">
    <property type="component" value="Chromosome"/>
</dbReference>
<evidence type="ECO:0000259" key="2">
    <source>
        <dbReference type="Pfam" id="PF08291"/>
    </source>
</evidence>
<proteinExistence type="predicted"/>
<feature type="compositionally biased region" description="Basic residues" evidence="1">
    <location>
        <begin position="31"/>
        <end position="48"/>
    </location>
</feature>
<evidence type="ECO:0000256" key="1">
    <source>
        <dbReference type="SAM" id="MobiDB-lite"/>
    </source>
</evidence>
<reference evidence="3 4" key="1">
    <citation type="journal article" date="2014" name="Genome Announc.">
        <title>Complete Genome Sequence of Hyphomicrobium nitrativorans Strain NL23, a Denitrifying Bacterium Isolated from Biofilm of a Methanol-Fed Denitrification System Treating Seawater at the Montreal Biodome.</title>
        <authorList>
            <person name="Martineau C."/>
            <person name="Villeneuve C."/>
            <person name="Mauffrey F."/>
            <person name="Villemur R."/>
        </authorList>
    </citation>
    <scope>NUCLEOTIDE SEQUENCE [LARGE SCALE GENOMIC DNA]</scope>
    <source>
        <strain evidence="3">NL23</strain>
    </source>
</reference>
<organism evidence="3 4">
    <name type="scientific">Hyphomicrobium nitrativorans NL23</name>
    <dbReference type="NCBI Taxonomy" id="1029756"/>
    <lineage>
        <taxon>Bacteria</taxon>
        <taxon>Pseudomonadati</taxon>
        <taxon>Pseudomonadota</taxon>
        <taxon>Alphaproteobacteria</taxon>
        <taxon>Hyphomicrobiales</taxon>
        <taxon>Hyphomicrobiaceae</taxon>
        <taxon>Hyphomicrobium</taxon>
    </lineage>
</organism>
<evidence type="ECO:0000313" key="4">
    <source>
        <dbReference type="Proteomes" id="UP000018542"/>
    </source>
</evidence>
<feature type="region of interest" description="Disordered" evidence="1">
    <location>
        <begin position="1"/>
        <end position="102"/>
    </location>
</feature>
<dbReference type="Pfam" id="PF08291">
    <property type="entry name" value="Peptidase_M15_3"/>
    <property type="match status" value="1"/>
</dbReference>
<feature type="compositionally biased region" description="Low complexity" evidence="1">
    <location>
        <begin position="84"/>
        <end position="93"/>
    </location>
</feature>
<dbReference type="InterPro" id="IPR009045">
    <property type="entry name" value="Zn_M74/Hedgehog-like"/>
</dbReference>
<feature type="compositionally biased region" description="Polar residues" evidence="1">
    <location>
        <begin position="19"/>
        <end position="30"/>
    </location>
</feature>
<dbReference type="OrthoDB" id="7933462at2"/>
<dbReference type="EMBL" id="CP006912">
    <property type="protein sequence ID" value="AHB47916.1"/>
    <property type="molecule type" value="Genomic_DNA"/>
</dbReference>
<dbReference type="SUPFAM" id="SSF55166">
    <property type="entry name" value="Hedgehog/DD-peptidase"/>
    <property type="match status" value="1"/>
</dbReference>